<dbReference type="InterPro" id="IPR003477">
    <property type="entry name" value="PemK-like"/>
</dbReference>
<sequence>MPTFDAWDIVKVPFPYTDRPVRQRRPALIVKSGDISLTDTLVWVLMITSADNRSGAGDVKITDLRCAGLPSPSLVRTTKIATIETRDVESLGYLPEVDRAEVARHIHGYLAEVVVHA</sequence>
<dbReference type="EMBL" id="MW000468">
    <property type="protein sequence ID" value="QOL00418.1"/>
    <property type="molecule type" value="Genomic_DNA"/>
</dbReference>
<dbReference type="GO" id="GO:0003677">
    <property type="term" value="F:DNA binding"/>
    <property type="evidence" value="ECO:0007669"/>
    <property type="project" value="InterPro"/>
</dbReference>
<evidence type="ECO:0000313" key="1">
    <source>
        <dbReference type="EMBL" id="QOL00418.1"/>
    </source>
</evidence>
<dbReference type="InterPro" id="IPR011067">
    <property type="entry name" value="Plasmid_toxin/cell-grow_inhib"/>
</dbReference>
<organism evidence="1">
    <name type="scientific">uncultured organism</name>
    <dbReference type="NCBI Taxonomy" id="155900"/>
    <lineage>
        <taxon>unclassified sequences</taxon>
        <taxon>environmental samples</taxon>
    </lineage>
</organism>
<proteinExistence type="predicted"/>
<reference evidence="1" key="1">
    <citation type="submission" date="2020-09" db="EMBL/GenBank/DDBJ databases">
        <title>A new high-throughput screening method to detect antimicrobial volatiles from metagenomic clone libraries.</title>
        <authorList>
            <person name="Stocker F."/>
            <person name="Obermeier M."/>
            <person name="Resch K."/>
            <person name="Berg G."/>
            <person name="Mueller Bogota C.A."/>
        </authorList>
    </citation>
    <scope>NUCLEOTIDE SEQUENCE</scope>
</reference>
<dbReference type="SUPFAM" id="SSF50118">
    <property type="entry name" value="Cell growth inhibitor/plasmid maintenance toxic component"/>
    <property type="match status" value="1"/>
</dbReference>
<evidence type="ECO:0008006" key="2">
    <source>
        <dbReference type="Google" id="ProtNLM"/>
    </source>
</evidence>
<protein>
    <recommendedName>
        <fullName evidence="2">PemK-like protein</fullName>
    </recommendedName>
</protein>
<accession>A0A7L9QCA0</accession>
<name>A0A7L9QCA0_9ZZZZ</name>
<dbReference type="Pfam" id="PF02452">
    <property type="entry name" value="PemK_toxin"/>
    <property type="match status" value="1"/>
</dbReference>
<dbReference type="AlphaFoldDB" id="A0A7L9QCA0"/>
<dbReference type="Gene3D" id="2.30.30.110">
    <property type="match status" value="1"/>
</dbReference>